<dbReference type="PANTHER" id="PTHR10338">
    <property type="entry name" value="INTER-ALPHA-TRYPSIN INHIBITOR HEAVY CHAIN FAMILY MEMBER"/>
    <property type="match status" value="1"/>
</dbReference>
<proteinExistence type="predicted"/>
<feature type="region of interest" description="Disordered" evidence="1">
    <location>
        <begin position="243"/>
        <end position="266"/>
    </location>
</feature>
<dbReference type="SMART" id="SM00609">
    <property type="entry name" value="VIT"/>
    <property type="match status" value="1"/>
</dbReference>
<keyword evidence="4" id="KW-1185">Reference proteome</keyword>
<dbReference type="PANTHER" id="PTHR10338:SF108">
    <property type="entry name" value="INTER-ALPHA-TRYPSIN INHIBITOR HEAVY CHAIN H4-LIKE PROTEIN"/>
    <property type="match status" value="1"/>
</dbReference>
<protein>
    <recommendedName>
        <fullName evidence="2">VIT domain-containing protein</fullName>
    </recommendedName>
</protein>
<dbReference type="InterPro" id="IPR050934">
    <property type="entry name" value="ITIH"/>
</dbReference>
<organism evidence="3 4">
    <name type="scientific">Acanthosepion pharaonis</name>
    <name type="common">Pharaoh cuttlefish</name>
    <name type="synonym">Sepia pharaonis</name>
    <dbReference type="NCBI Taxonomy" id="158019"/>
    <lineage>
        <taxon>Eukaryota</taxon>
        <taxon>Metazoa</taxon>
        <taxon>Spiralia</taxon>
        <taxon>Lophotrochozoa</taxon>
        <taxon>Mollusca</taxon>
        <taxon>Cephalopoda</taxon>
        <taxon>Coleoidea</taxon>
        <taxon>Decapodiformes</taxon>
        <taxon>Sepiida</taxon>
        <taxon>Sepiina</taxon>
        <taxon>Sepiidae</taxon>
        <taxon>Acanthosepion</taxon>
    </lineage>
</organism>
<feature type="domain" description="VIT" evidence="2">
    <location>
        <begin position="1"/>
        <end position="71"/>
    </location>
</feature>
<dbReference type="GO" id="GO:0004867">
    <property type="term" value="F:serine-type endopeptidase inhibitor activity"/>
    <property type="evidence" value="ECO:0007669"/>
    <property type="project" value="InterPro"/>
</dbReference>
<gene>
    <name evidence="3" type="ORF">SPHA_50585</name>
</gene>
<feature type="region of interest" description="Disordered" evidence="1">
    <location>
        <begin position="27"/>
        <end position="47"/>
    </location>
</feature>
<evidence type="ECO:0000256" key="1">
    <source>
        <dbReference type="SAM" id="MobiDB-lite"/>
    </source>
</evidence>
<dbReference type="InterPro" id="IPR010600">
    <property type="entry name" value="ITI_HC_C"/>
</dbReference>
<dbReference type="InterPro" id="IPR013694">
    <property type="entry name" value="VIT"/>
</dbReference>
<comment type="caution">
    <text evidence="3">The sequence shown here is derived from an EMBL/GenBank/DDBJ whole genome shotgun (WGS) entry which is preliminary data.</text>
</comment>
<sequence length="486" mass="54801">MTISFANEIDGVVYPGEVKEKEQARKAFEKAKRKGQSAGHVSQKPRDTNTFKVSINVAALSNVTFELRYQELLRRRLGTYEHAVYVNPGQPVKDMMIEIFLTESQRITYFRVPPLRTENAATGIDNAATNPDATWTRPTPKTASVVYRPADDTQIVNGAFLVEYEVDRQPGSGEILVSKVDLSIYLSIYVSIFNFCTNINSALVSGIDMLKKSQSDEFGSRSGIVYKFVTPVTSMVVIKPDEEEQEDFGHTTMPPTTTTTTRPTGDPHFIVDINGTNICFDILGEKGDILDLVIDPVKHIHARAEIVEGLRYYRESKHLKTYMGRILINSPGAIFDITPHKIIYNGQELSWKNETLLRTLPARVLINGRGRDLIIKLGLGRHFFIQRSLANGKGKIDYLDFFVISGKGFSLETTGILGQFIHAEGHMKKTHRNQKLMAHNKILLDKPSLIREPYFNYLSKTGDSTPKEAKQIFSFFFFSAMIKFLT</sequence>
<dbReference type="Pfam" id="PF06668">
    <property type="entry name" value="ITI_HC_C"/>
    <property type="match status" value="1"/>
</dbReference>
<evidence type="ECO:0000313" key="3">
    <source>
        <dbReference type="EMBL" id="CAE1294845.1"/>
    </source>
</evidence>
<dbReference type="PROSITE" id="PS51468">
    <property type="entry name" value="VIT"/>
    <property type="match status" value="1"/>
</dbReference>
<dbReference type="GO" id="GO:0030212">
    <property type="term" value="P:hyaluronan metabolic process"/>
    <property type="evidence" value="ECO:0007669"/>
    <property type="project" value="InterPro"/>
</dbReference>
<evidence type="ECO:0000259" key="2">
    <source>
        <dbReference type="PROSITE" id="PS51468"/>
    </source>
</evidence>
<dbReference type="Pfam" id="PF08487">
    <property type="entry name" value="VIT"/>
    <property type="match status" value="1"/>
</dbReference>
<evidence type="ECO:0000313" key="4">
    <source>
        <dbReference type="Proteomes" id="UP000597762"/>
    </source>
</evidence>
<accession>A0A812DCV5</accession>
<dbReference type="AlphaFoldDB" id="A0A812DCV5"/>
<name>A0A812DCV5_ACAPH</name>
<dbReference type="OrthoDB" id="299997at2759"/>
<dbReference type="Proteomes" id="UP000597762">
    <property type="component" value="Unassembled WGS sequence"/>
</dbReference>
<dbReference type="EMBL" id="CAHIKZ030002998">
    <property type="protein sequence ID" value="CAE1294845.1"/>
    <property type="molecule type" value="Genomic_DNA"/>
</dbReference>
<feature type="compositionally biased region" description="Low complexity" evidence="1">
    <location>
        <begin position="251"/>
        <end position="264"/>
    </location>
</feature>
<reference evidence="3" key="1">
    <citation type="submission" date="2021-01" db="EMBL/GenBank/DDBJ databases">
        <authorList>
            <person name="Li R."/>
            <person name="Bekaert M."/>
        </authorList>
    </citation>
    <scope>NUCLEOTIDE SEQUENCE</scope>
    <source>
        <strain evidence="3">Farmed</strain>
    </source>
</reference>